<dbReference type="AlphaFoldDB" id="A0A0G4EV20"/>
<gene>
    <name evidence="13" type="ORF">Vbra_13600</name>
</gene>
<dbReference type="SUPFAM" id="SSF53448">
    <property type="entry name" value="Nucleotide-diphospho-sugar transferases"/>
    <property type="match status" value="1"/>
</dbReference>
<comment type="similarity">
    <text evidence="3">Belongs to the MNN1/MNT family.</text>
</comment>
<comment type="subcellular location">
    <subcellularLocation>
        <location evidence="10">Endomembrane system</location>
        <topology evidence="10">Single-pass membrane protein</topology>
    </subcellularLocation>
    <subcellularLocation>
        <location evidence="1">Golgi apparatus membrane</location>
    </subcellularLocation>
    <subcellularLocation>
        <location evidence="2">Membrane</location>
        <topology evidence="2">Single-pass type II membrane protein</topology>
    </subcellularLocation>
</comment>
<name>A0A0G4EV20_VITBC</name>
<evidence type="ECO:0000256" key="9">
    <source>
        <dbReference type="ARBA" id="ARBA00023136"/>
    </source>
</evidence>
<dbReference type="STRING" id="1169540.A0A0G4EV20"/>
<dbReference type="InterPro" id="IPR022751">
    <property type="entry name" value="Alpha_mannosyltransferase"/>
</dbReference>
<sequence length="628" mass="70109">MIRTSSSISDSDGCVARPLVSEGVPRRRSSPTDELQDDLITPIFPRPSSSRRSSLGIAMAGAFGGLTTSLQRRRTTATTRRGSEDDRSGLKKSFSSGLRQLSFLLPSSAGSYSGREGSGRLGGRVFLMLAVVCVLVLMVLFFHADPVTLLLDWRRAVRRHRLQLQLYKMFQSFHLETPAAWQTFLDVLPPLPPGLFRGRGIALVSGFRAKFLMPTLVSLRVLRQSCPLPVEVFFPHSDYLRVVGNEWIVRQFRELGGVALLPLPRVPHEVIKADGPGEDTSVDGEESYAHGAFRHFLLKPLTLLATSFAEVLFLDVDNVVLRDPSFLFDHLKRSNSSAIFWPDYWSLVRDEGVPSIWDYTDLPPPPGPPDDQNLVPPDYPYVNISIGLETGQLVIDKGRSETWRALLLTTFLNWHSDTYFPLIYGREPLGAGDKDTFLVGWYLTGASYTVVQQAAAVIGSGKHNVGVTDGTVIGQHDPSGHLLFLHANQHKYKDLERHLLAELRKHQTRYSSRSSKKATGRFPIASGHSWAKYCSYTHPVFAGGHGRDDRRYHRSIKDGMWMSIRRCVPALLSTPPWVNATEELSEEICGKDGDKVLETTQEDISRALGARGKRVAFTDTHRPVRLFP</sequence>
<feature type="region of interest" description="Disordered" evidence="11">
    <location>
        <begin position="1"/>
        <end position="52"/>
    </location>
</feature>
<keyword evidence="4" id="KW-0808">Transferase</keyword>
<dbReference type="GO" id="GO:0046354">
    <property type="term" value="P:mannan biosynthetic process"/>
    <property type="evidence" value="ECO:0007669"/>
    <property type="project" value="TreeGrafter"/>
</dbReference>
<evidence type="ECO:0000256" key="10">
    <source>
        <dbReference type="ARBA" id="ARBA00037847"/>
    </source>
</evidence>
<dbReference type="PANTHER" id="PTHR31646:SF1">
    <property type="entry name" value="ALPHA-1,2-MANNOSYLTRANSFERASE MNN2"/>
    <property type="match status" value="1"/>
</dbReference>
<accession>A0A0G4EV20</accession>
<dbReference type="PANTHER" id="PTHR31646">
    <property type="entry name" value="ALPHA-1,2-MANNOSYLTRANSFERASE MNN2"/>
    <property type="match status" value="1"/>
</dbReference>
<feature type="compositionally biased region" description="Polar residues" evidence="11">
    <location>
        <begin position="1"/>
        <end position="10"/>
    </location>
</feature>
<evidence type="ECO:0000313" key="13">
    <source>
        <dbReference type="EMBL" id="CEM02451.1"/>
    </source>
</evidence>
<protein>
    <submittedName>
        <fullName evidence="13">Uncharacterized protein</fullName>
    </submittedName>
</protein>
<evidence type="ECO:0000313" key="14">
    <source>
        <dbReference type="Proteomes" id="UP000041254"/>
    </source>
</evidence>
<keyword evidence="8" id="KW-0333">Golgi apparatus</keyword>
<reference evidence="13 14" key="1">
    <citation type="submission" date="2014-11" db="EMBL/GenBank/DDBJ databases">
        <authorList>
            <person name="Zhu J."/>
            <person name="Qi W."/>
            <person name="Song R."/>
        </authorList>
    </citation>
    <scope>NUCLEOTIDE SEQUENCE [LARGE SCALE GENOMIC DNA]</scope>
</reference>
<evidence type="ECO:0000256" key="5">
    <source>
        <dbReference type="ARBA" id="ARBA00022692"/>
    </source>
</evidence>
<dbReference type="GO" id="GO:0000026">
    <property type="term" value="F:alpha-1,2-mannosyltransferase activity"/>
    <property type="evidence" value="ECO:0007669"/>
    <property type="project" value="TreeGrafter"/>
</dbReference>
<evidence type="ECO:0000256" key="7">
    <source>
        <dbReference type="ARBA" id="ARBA00022989"/>
    </source>
</evidence>
<evidence type="ECO:0000256" key="12">
    <source>
        <dbReference type="SAM" id="Phobius"/>
    </source>
</evidence>
<keyword evidence="5 12" id="KW-0812">Transmembrane</keyword>
<evidence type="ECO:0000256" key="2">
    <source>
        <dbReference type="ARBA" id="ARBA00004606"/>
    </source>
</evidence>
<feature type="transmembrane region" description="Helical" evidence="12">
    <location>
        <begin position="125"/>
        <end position="144"/>
    </location>
</feature>
<dbReference type="OrthoDB" id="430354at2759"/>
<evidence type="ECO:0000256" key="11">
    <source>
        <dbReference type="SAM" id="MobiDB-lite"/>
    </source>
</evidence>
<dbReference type="EMBL" id="CDMY01000326">
    <property type="protein sequence ID" value="CEM02451.1"/>
    <property type="molecule type" value="Genomic_DNA"/>
</dbReference>
<keyword evidence="6" id="KW-0735">Signal-anchor</keyword>
<proteinExistence type="inferred from homology"/>
<evidence type="ECO:0000256" key="6">
    <source>
        <dbReference type="ARBA" id="ARBA00022968"/>
    </source>
</evidence>
<feature type="region of interest" description="Disordered" evidence="11">
    <location>
        <begin position="70"/>
        <end position="92"/>
    </location>
</feature>
<organism evidence="13 14">
    <name type="scientific">Vitrella brassicaformis (strain CCMP3155)</name>
    <dbReference type="NCBI Taxonomy" id="1169540"/>
    <lineage>
        <taxon>Eukaryota</taxon>
        <taxon>Sar</taxon>
        <taxon>Alveolata</taxon>
        <taxon>Colpodellida</taxon>
        <taxon>Vitrellaceae</taxon>
        <taxon>Vitrella</taxon>
    </lineage>
</organism>
<keyword evidence="9 12" id="KW-0472">Membrane</keyword>
<dbReference type="GO" id="GO:0000139">
    <property type="term" value="C:Golgi membrane"/>
    <property type="evidence" value="ECO:0007669"/>
    <property type="project" value="UniProtKB-SubCell"/>
</dbReference>
<keyword evidence="7 12" id="KW-1133">Transmembrane helix</keyword>
<evidence type="ECO:0000256" key="4">
    <source>
        <dbReference type="ARBA" id="ARBA00022679"/>
    </source>
</evidence>
<evidence type="ECO:0000256" key="1">
    <source>
        <dbReference type="ARBA" id="ARBA00004394"/>
    </source>
</evidence>
<dbReference type="VEuPathDB" id="CryptoDB:Vbra_13600"/>
<dbReference type="InterPro" id="IPR029044">
    <property type="entry name" value="Nucleotide-diphossugar_trans"/>
</dbReference>
<evidence type="ECO:0000256" key="8">
    <source>
        <dbReference type="ARBA" id="ARBA00023034"/>
    </source>
</evidence>
<dbReference type="Proteomes" id="UP000041254">
    <property type="component" value="Unassembled WGS sequence"/>
</dbReference>
<dbReference type="Pfam" id="PF11051">
    <property type="entry name" value="Mannosyl_trans3"/>
    <property type="match status" value="1"/>
</dbReference>
<evidence type="ECO:0000256" key="3">
    <source>
        <dbReference type="ARBA" id="ARBA00009105"/>
    </source>
</evidence>
<dbReference type="InParanoid" id="A0A0G4EV20"/>
<keyword evidence="14" id="KW-1185">Reference proteome</keyword>